<dbReference type="GO" id="GO:0003955">
    <property type="term" value="F:NAD(P)H dehydrogenase (quinone) activity"/>
    <property type="evidence" value="ECO:0007669"/>
    <property type="project" value="UniProtKB-EC"/>
</dbReference>
<dbReference type="PANTHER" id="PTHR15020:SF50">
    <property type="entry name" value="UPF0659 PROTEIN YMR090W"/>
    <property type="match status" value="1"/>
</dbReference>
<keyword evidence="1" id="KW-0560">Oxidoreductase</keyword>
<name>A0A9N7P7M8_LATSK</name>
<gene>
    <name evidence="1" type="primary">qorB_2</name>
    <name evidence="1" type="ORF">LAS9267_00679</name>
</gene>
<dbReference type="Gene3D" id="3.40.50.720">
    <property type="entry name" value="NAD(P)-binding Rossmann-like Domain"/>
    <property type="match status" value="1"/>
</dbReference>
<reference evidence="1 2" key="1">
    <citation type="submission" date="2018-02" db="EMBL/GenBank/DDBJ databases">
        <authorList>
            <person name="Rodrigo-Torres L."/>
            <person name="Arahal R. D."/>
            <person name="Lucena T."/>
        </authorList>
    </citation>
    <scope>NUCLEOTIDE SEQUENCE [LARGE SCALE GENOMIC DNA]</scope>
    <source>
        <strain evidence="1 2">CECT 9267</strain>
    </source>
</reference>
<accession>A0A9N7P7M8</accession>
<comment type="caution">
    <text evidence="1">The sequence shown here is derived from an EMBL/GenBank/DDBJ whole genome shotgun (WGS) entry which is preliminary data.</text>
</comment>
<sequence length="212" mass="23215">MSKILVLGAAGQVAQLVIQDLLAAKQHELVLYLRNAERLAALKTNPHVTIIEGDVLDQARLTTALKGIDIVYANLGGEFEPLMKTAVKAMTATGVKRLIYISGLGLYHEVPGEFGAWNERAVGHDVMEDTRRAAAIVEQSPLDYTILRCAYMTDEPIVDYELTEKGTPFKGTIISRQSIAKVVVDLIDQPTLGIRASWGINQPNTDGDRPVY</sequence>
<evidence type="ECO:0000313" key="1">
    <source>
        <dbReference type="EMBL" id="SPE19709.1"/>
    </source>
</evidence>
<dbReference type="Proteomes" id="UP000239650">
    <property type="component" value="Unassembled WGS sequence"/>
</dbReference>
<dbReference type="PANTHER" id="PTHR15020">
    <property type="entry name" value="FLAVIN REDUCTASE-RELATED"/>
    <property type="match status" value="1"/>
</dbReference>
<dbReference type="InterPro" id="IPR036291">
    <property type="entry name" value="NAD(P)-bd_dom_sf"/>
</dbReference>
<dbReference type="AlphaFoldDB" id="A0A9N7P7M8"/>
<dbReference type="RefSeq" id="WP_025016362.1">
    <property type="nucleotide sequence ID" value="NZ_BJLN01000010.1"/>
</dbReference>
<dbReference type="InterPro" id="IPR016040">
    <property type="entry name" value="NAD(P)-bd_dom"/>
</dbReference>
<dbReference type="EC" id="1.6.5.2" evidence="1"/>
<dbReference type="EMBL" id="OKRC01000002">
    <property type="protein sequence ID" value="SPE19709.1"/>
    <property type="molecule type" value="Genomic_DNA"/>
</dbReference>
<organism evidence="1 2">
    <name type="scientific">Latilactobacillus sakei</name>
    <name type="common">Lactobacillus sakei</name>
    <dbReference type="NCBI Taxonomy" id="1599"/>
    <lineage>
        <taxon>Bacteria</taxon>
        <taxon>Bacillati</taxon>
        <taxon>Bacillota</taxon>
        <taxon>Bacilli</taxon>
        <taxon>Lactobacillales</taxon>
        <taxon>Lactobacillaceae</taxon>
        <taxon>Latilactobacillus</taxon>
    </lineage>
</organism>
<dbReference type="SUPFAM" id="SSF51735">
    <property type="entry name" value="NAD(P)-binding Rossmann-fold domains"/>
    <property type="match status" value="1"/>
</dbReference>
<proteinExistence type="predicted"/>
<protein>
    <submittedName>
        <fullName evidence="1">Quinone oxidoreductase 2</fullName>
        <ecNumber evidence="1">1.6.5.2</ecNumber>
    </submittedName>
</protein>
<evidence type="ECO:0000313" key="2">
    <source>
        <dbReference type="Proteomes" id="UP000239650"/>
    </source>
</evidence>
<dbReference type="Pfam" id="PF13460">
    <property type="entry name" value="NAD_binding_10"/>
    <property type="match status" value="1"/>
</dbReference>